<proteinExistence type="predicted"/>
<dbReference type="EMBL" id="VDGI01000027">
    <property type="protein sequence ID" value="TQR17401.1"/>
    <property type="molecule type" value="Genomic_DNA"/>
</dbReference>
<name>A0A544TIW8_9BACI</name>
<dbReference type="CDD" id="cd02518">
    <property type="entry name" value="GT2_SpsF"/>
    <property type="match status" value="1"/>
</dbReference>
<sequence>MKVVAIIQARMGSTRLPGKILKKVKDKTLLEIQLERLNYSSLIHQIIVATTTLEQDDLIVNLCNQLNIDCYRGSEEDVLSRYYEAAMEFNANVIVRLTSDCPLIDPTIVDEVITSFIEQQDSIDYVSNTLVRTYPRGLDVEVFSFDALQRANDQANLQQDREHVTAYFYSNPDLFRIEHIKSNLDYSNFRWTVDTPEDLELIHRILNELYDDDNIFYMGDVLNLLTVHPKWREINAHIEQKKL</sequence>
<dbReference type="PANTHER" id="PTHR42866:SF1">
    <property type="entry name" value="SPORE COAT POLYSACCHARIDE BIOSYNTHESIS PROTEIN SPSF"/>
    <property type="match status" value="1"/>
</dbReference>
<dbReference type="GO" id="GO:0005829">
    <property type="term" value="C:cytosol"/>
    <property type="evidence" value="ECO:0007669"/>
    <property type="project" value="TreeGrafter"/>
</dbReference>
<dbReference type="PANTHER" id="PTHR42866">
    <property type="entry name" value="3-DEOXY-MANNO-OCTULOSONATE CYTIDYLYLTRANSFERASE"/>
    <property type="match status" value="1"/>
</dbReference>
<dbReference type="Proteomes" id="UP000316626">
    <property type="component" value="Unassembled WGS sequence"/>
</dbReference>
<dbReference type="InterPro" id="IPR003329">
    <property type="entry name" value="Cytidylyl_trans"/>
</dbReference>
<accession>A0A544TIW8</accession>
<organism evidence="1 2">
    <name type="scientific">Psychrobacillus vulpis</name>
    <dbReference type="NCBI Taxonomy" id="2325572"/>
    <lineage>
        <taxon>Bacteria</taxon>
        <taxon>Bacillati</taxon>
        <taxon>Bacillota</taxon>
        <taxon>Bacilli</taxon>
        <taxon>Bacillales</taxon>
        <taxon>Bacillaceae</taxon>
        <taxon>Psychrobacillus</taxon>
    </lineage>
</organism>
<reference evidence="1 2" key="1">
    <citation type="submission" date="2019-06" db="EMBL/GenBank/DDBJ databases">
        <title>Psychrobacillus vulpis sp. nov., a new species isolated from feces of a red fox that inhabits in The Tablas de Daimiel Natural Park, Albacete, Spain.</title>
        <authorList>
            <person name="Rodriguez M."/>
            <person name="Reina J.C."/>
            <person name="Bejar V."/>
            <person name="Llamas I."/>
        </authorList>
    </citation>
    <scope>NUCLEOTIDE SEQUENCE [LARGE SCALE GENOMIC DNA]</scope>
    <source>
        <strain evidence="1 2">Z8</strain>
    </source>
</reference>
<evidence type="ECO:0000313" key="2">
    <source>
        <dbReference type="Proteomes" id="UP000316626"/>
    </source>
</evidence>
<dbReference type="Pfam" id="PF02348">
    <property type="entry name" value="CTP_transf_3"/>
    <property type="match status" value="1"/>
</dbReference>
<keyword evidence="2" id="KW-1185">Reference proteome</keyword>
<gene>
    <name evidence="1" type="ORF">FG384_17995</name>
</gene>
<dbReference type="Gene3D" id="3.90.550.10">
    <property type="entry name" value="Spore Coat Polysaccharide Biosynthesis Protein SpsA, Chain A"/>
    <property type="match status" value="1"/>
</dbReference>
<comment type="caution">
    <text evidence="1">The sequence shown here is derived from an EMBL/GenBank/DDBJ whole genome shotgun (WGS) entry which is preliminary data.</text>
</comment>
<protein>
    <submittedName>
        <fullName evidence="1">Acylneuraminate cytidylyltransferase</fullName>
    </submittedName>
</protein>
<dbReference type="SUPFAM" id="SSF53448">
    <property type="entry name" value="Nucleotide-diphospho-sugar transferases"/>
    <property type="match status" value="1"/>
</dbReference>
<dbReference type="GO" id="GO:0016779">
    <property type="term" value="F:nucleotidyltransferase activity"/>
    <property type="evidence" value="ECO:0007669"/>
    <property type="project" value="UniProtKB-KW"/>
</dbReference>
<dbReference type="AlphaFoldDB" id="A0A544TIW8"/>
<dbReference type="RefSeq" id="WP_142644090.1">
    <property type="nucleotide sequence ID" value="NZ_VDGI01000027.1"/>
</dbReference>
<keyword evidence="1" id="KW-0808">Transferase</keyword>
<dbReference type="InterPro" id="IPR029044">
    <property type="entry name" value="Nucleotide-diphossugar_trans"/>
</dbReference>
<dbReference type="OrthoDB" id="9815559at2"/>
<keyword evidence="1" id="KW-0548">Nucleotidyltransferase</keyword>
<evidence type="ECO:0000313" key="1">
    <source>
        <dbReference type="EMBL" id="TQR17401.1"/>
    </source>
</evidence>